<dbReference type="Gene3D" id="1.10.540.10">
    <property type="entry name" value="Acyl-CoA dehydrogenase/oxidase, N-terminal domain"/>
    <property type="match status" value="1"/>
</dbReference>
<dbReference type="GO" id="GO:0003995">
    <property type="term" value="F:acyl-CoA dehydrogenase activity"/>
    <property type="evidence" value="ECO:0007669"/>
    <property type="project" value="TreeGrafter"/>
</dbReference>
<proteinExistence type="inferred from homology"/>
<evidence type="ECO:0000256" key="4">
    <source>
        <dbReference type="ARBA" id="ARBA00022827"/>
    </source>
</evidence>
<keyword evidence="5" id="KW-0560">Oxidoreductase</keyword>
<dbReference type="InterPro" id="IPR037069">
    <property type="entry name" value="AcylCoA_DH/ox_N_sf"/>
</dbReference>
<organism evidence="8 9">
    <name type="scientific">SAR86 cluster bacterium</name>
    <dbReference type="NCBI Taxonomy" id="2030880"/>
    <lineage>
        <taxon>Bacteria</taxon>
        <taxon>Pseudomonadati</taxon>
        <taxon>Pseudomonadota</taxon>
        <taxon>Gammaproteobacteria</taxon>
        <taxon>SAR86 cluster</taxon>
    </lineage>
</organism>
<comment type="cofactor">
    <cofactor evidence="1">
        <name>FAD</name>
        <dbReference type="ChEBI" id="CHEBI:57692"/>
    </cofactor>
</comment>
<dbReference type="GO" id="GO:0050660">
    <property type="term" value="F:flavin adenine dinucleotide binding"/>
    <property type="evidence" value="ECO:0007669"/>
    <property type="project" value="InterPro"/>
</dbReference>
<dbReference type="AlphaFoldDB" id="A0A520LTM9"/>
<gene>
    <name evidence="8" type="ORF">EVB01_00720</name>
</gene>
<dbReference type="InterPro" id="IPR009100">
    <property type="entry name" value="AcylCoA_DH/oxidase_NM_dom_sf"/>
</dbReference>
<dbReference type="Gene3D" id="1.20.140.10">
    <property type="entry name" value="Butyryl-CoA Dehydrogenase, subunit A, domain 3"/>
    <property type="match status" value="1"/>
</dbReference>
<dbReference type="PANTHER" id="PTHR43884">
    <property type="entry name" value="ACYL-COA DEHYDROGENASE"/>
    <property type="match status" value="1"/>
</dbReference>
<feature type="domain" description="Acyl-CoA dehydrogenase/oxidase C-terminal" evidence="6">
    <location>
        <begin position="216"/>
        <end position="363"/>
    </location>
</feature>
<dbReference type="Proteomes" id="UP000319023">
    <property type="component" value="Unassembled WGS sequence"/>
</dbReference>
<dbReference type="PANTHER" id="PTHR43884:SF20">
    <property type="entry name" value="ACYL-COA DEHYDROGENASE FADE28"/>
    <property type="match status" value="1"/>
</dbReference>
<accession>A0A520LTM9</accession>
<dbReference type="EMBL" id="SHBN01000007">
    <property type="protein sequence ID" value="RZO12325.1"/>
    <property type="molecule type" value="Genomic_DNA"/>
</dbReference>
<evidence type="ECO:0000313" key="9">
    <source>
        <dbReference type="Proteomes" id="UP000319023"/>
    </source>
</evidence>
<protein>
    <submittedName>
        <fullName evidence="8">Acyl-CoA dehydrogenase</fullName>
    </submittedName>
</protein>
<dbReference type="InterPro" id="IPR046373">
    <property type="entry name" value="Acyl-CoA_Oxase/DH_mid-dom_sf"/>
</dbReference>
<dbReference type="Pfam" id="PF00441">
    <property type="entry name" value="Acyl-CoA_dh_1"/>
    <property type="match status" value="1"/>
</dbReference>
<dbReference type="InterPro" id="IPR013786">
    <property type="entry name" value="AcylCoA_DH/ox_N"/>
</dbReference>
<sequence length="368" mass="40665">MDFSELSHQTEIRDSLDKILSEHCSQERLKKYDADFKHDEDLLSLLSTNGFLGLGLNEKYGGSGEDLYDLGILFERLGYHAAPLSLSGCLADVAQTIQKFSNEESCNEILSSIIAGEIYTSAILEPSNQDPENPVTAAEIENNQVVITGTKYLSEIASIAKSILISTNSNEGVLLILVDTDQVKLTELNSTANSPLFKVELDSVKVDRESIIHEKGRGLEALKYLIQLNMVMRSYIALGVTEKMTSLIAGYTSEREQFGRVIGTFQAVSHRAADCFIELECLRLVNQQASINLNTNLDCENEALVSKIWAGNACHKISYSAQHLHGGMGVDKDYVLWRYCLLAKECELINGSASQNINRLGENITTNQ</sequence>
<feature type="domain" description="Acyl-CoA dehydrogenase/oxidase N-terminal" evidence="7">
    <location>
        <begin position="8"/>
        <end position="117"/>
    </location>
</feature>
<evidence type="ECO:0000313" key="8">
    <source>
        <dbReference type="EMBL" id="RZO12325.1"/>
    </source>
</evidence>
<evidence type="ECO:0000259" key="7">
    <source>
        <dbReference type="Pfam" id="PF02771"/>
    </source>
</evidence>
<evidence type="ECO:0000256" key="2">
    <source>
        <dbReference type="ARBA" id="ARBA00009347"/>
    </source>
</evidence>
<dbReference type="InterPro" id="IPR036250">
    <property type="entry name" value="AcylCo_DH-like_C"/>
</dbReference>
<evidence type="ECO:0000256" key="3">
    <source>
        <dbReference type="ARBA" id="ARBA00022630"/>
    </source>
</evidence>
<dbReference type="Pfam" id="PF02771">
    <property type="entry name" value="Acyl-CoA_dh_N"/>
    <property type="match status" value="1"/>
</dbReference>
<dbReference type="InterPro" id="IPR009075">
    <property type="entry name" value="AcylCo_DH/oxidase_C"/>
</dbReference>
<dbReference type="SUPFAM" id="SSF47203">
    <property type="entry name" value="Acyl-CoA dehydrogenase C-terminal domain-like"/>
    <property type="match status" value="1"/>
</dbReference>
<keyword evidence="4" id="KW-0274">FAD</keyword>
<name>A0A520LTM9_9GAMM</name>
<evidence type="ECO:0000256" key="1">
    <source>
        <dbReference type="ARBA" id="ARBA00001974"/>
    </source>
</evidence>
<evidence type="ECO:0000256" key="5">
    <source>
        <dbReference type="ARBA" id="ARBA00023002"/>
    </source>
</evidence>
<comment type="caution">
    <text evidence="8">The sequence shown here is derived from an EMBL/GenBank/DDBJ whole genome shotgun (WGS) entry which is preliminary data.</text>
</comment>
<comment type="similarity">
    <text evidence="2">Belongs to the acyl-CoA dehydrogenase family.</text>
</comment>
<reference evidence="8 9" key="1">
    <citation type="submission" date="2019-02" db="EMBL/GenBank/DDBJ databases">
        <title>Prokaryotic population dynamics and viral predation in marine succession experiment using metagenomics: the confinement effect.</title>
        <authorList>
            <person name="Haro-Moreno J.M."/>
            <person name="Rodriguez-Valera F."/>
            <person name="Lopez-Perez M."/>
        </authorList>
    </citation>
    <scope>NUCLEOTIDE SEQUENCE [LARGE SCALE GENOMIC DNA]</scope>
    <source>
        <strain evidence="8">MED-G168</strain>
    </source>
</reference>
<evidence type="ECO:0000259" key="6">
    <source>
        <dbReference type="Pfam" id="PF00441"/>
    </source>
</evidence>
<dbReference type="SUPFAM" id="SSF56645">
    <property type="entry name" value="Acyl-CoA dehydrogenase NM domain-like"/>
    <property type="match status" value="1"/>
</dbReference>
<keyword evidence="3" id="KW-0285">Flavoprotein</keyword>
<dbReference type="Gene3D" id="2.40.110.10">
    <property type="entry name" value="Butyryl-CoA Dehydrogenase, subunit A, domain 2"/>
    <property type="match status" value="1"/>
</dbReference>